<dbReference type="GO" id="GO:0004190">
    <property type="term" value="F:aspartic-type endopeptidase activity"/>
    <property type="evidence" value="ECO:0007669"/>
    <property type="project" value="UniProtKB-KW"/>
</dbReference>
<comment type="caution">
    <text evidence="17">The sequence shown here is derived from an EMBL/GenBank/DDBJ whole genome shotgun (WGS) entry which is preliminary data.</text>
</comment>
<evidence type="ECO:0000256" key="15">
    <source>
        <dbReference type="PROSITE-ProRule" id="PRU00047"/>
    </source>
</evidence>
<dbReference type="InterPro" id="IPR043128">
    <property type="entry name" value="Rev_trsase/Diguanyl_cyclase"/>
</dbReference>
<dbReference type="InterPro" id="IPR056924">
    <property type="entry name" value="SH3_Tf2-1"/>
</dbReference>
<dbReference type="PANTHER" id="PTHR37984">
    <property type="entry name" value="PROTEIN CBG26694"/>
    <property type="match status" value="1"/>
</dbReference>
<proteinExistence type="predicted"/>
<dbReference type="InterPro" id="IPR036397">
    <property type="entry name" value="RNaseH_sf"/>
</dbReference>
<evidence type="ECO:0000256" key="1">
    <source>
        <dbReference type="ARBA" id="ARBA00022670"/>
    </source>
</evidence>
<evidence type="ECO:0000256" key="9">
    <source>
        <dbReference type="ARBA" id="ARBA00022842"/>
    </source>
</evidence>
<keyword evidence="14" id="KW-0233">DNA recombination</keyword>
<dbReference type="Pfam" id="PF17921">
    <property type="entry name" value="Integrase_H2C2"/>
    <property type="match status" value="1"/>
</dbReference>
<keyword evidence="4" id="KW-0540">Nuclease</keyword>
<evidence type="ECO:0000256" key="6">
    <source>
        <dbReference type="ARBA" id="ARBA00022750"/>
    </source>
</evidence>
<dbReference type="InterPro" id="IPR050951">
    <property type="entry name" value="Retrovirus_Pol_polyprotein"/>
</dbReference>
<evidence type="ECO:0000256" key="8">
    <source>
        <dbReference type="ARBA" id="ARBA00022801"/>
    </source>
</evidence>
<evidence type="ECO:0000256" key="14">
    <source>
        <dbReference type="ARBA" id="ARBA00023172"/>
    </source>
</evidence>
<dbReference type="Gene3D" id="3.10.10.10">
    <property type="entry name" value="HIV Type 1 Reverse Transcriptase, subunit A, domain 1"/>
    <property type="match status" value="2"/>
</dbReference>
<dbReference type="GO" id="GO:0003887">
    <property type="term" value="F:DNA-directed DNA polymerase activity"/>
    <property type="evidence" value="ECO:0007669"/>
    <property type="project" value="UniProtKB-KW"/>
</dbReference>
<accession>A0A438F0B4</accession>
<evidence type="ECO:0000256" key="3">
    <source>
        <dbReference type="ARBA" id="ARBA00022695"/>
    </source>
</evidence>
<dbReference type="GO" id="GO:0006508">
    <property type="term" value="P:proteolysis"/>
    <property type="evidence" value="ECO:0007669"/>
    <property type="project" value="UniProtKB-KW"/>
</dbReference>
<protein>
    <submittedName>
        <fullName evidence="17">Retrovirus-related Pol polyprotein from transposon 17.6</fullName>
    </submittedName>
</protein>
<dbReference type="InterPro" id="IPR041373">
    <property type="entry name" value="RT_RNaseH"/>
</dbReference>
<dbReference type="CDD" id="cd01647">
    <property type="entry name" value="RT_LTR"/>
    <property type="match status" value="1"/>
</dbReference>
<dbReference type="GO" id="GO:0003677">
    <property type="term" value="F:DNA binding"/>
    <property type="evidence" value="ECO:0007669"/>
    <property type="project" value="UniProtKB-KW"/>
</dbReference>
<evidence type="ECO:0000256" key="13">
    <source>
        <dbReference type="ARBA" id="ARBA00023125"/>
    </source>
</evidence>
<keyword evidence="3" id="KW-0548">Nucleotidyltransferase</keyword>
<dbReference type="Pfam" id="PF00078">
    <property type="entry name" value="RVT_1"/>
    <property type="match status" value="1"/>
</dbReference>
<dbReference type="PANTHER" id="PTHR37984:SF5">
    <property type="entry name" value="PROTEIN NYNRIN-LIKE"/>
    <property type="match status" value="1"/>
</dbReference>
<dbReference type="Gene3D" id="1.10.340.70">
    <property type="match status" value="1"/>
</dbReference>
<dbReference type="CDD" id="cd09274">
    <property type="entry name" value="RNase_HI_RT_Ty3"/>
    <property type="match status" value="1"/>
</dbReference>
<evidence type="ECO:0000256" key="4">
    <source>
        <dbReference type="ARBA" id="ARBA00022722"/>
    </source>
</evidence>
<keyword evidence="11" id="KW-0695">RNA-directed DNA polymerase</keyword>
<dbReference type="GO" id="GO:0015074">
    <property type="term" value="P:DNA integration"/>
    <property type="evidence" value="ECO:0007669"/>
    <property type="project" value="UniProtKB-KW"/>
</dbReference>
<reference evidence="17 18" key="1">
    <citation type="journal article" date="2018" name="PLoS Genet.">
        <title>Population sequencing reveals clonal diversity and ancestral inbreeding in the grapevine cultivar Chardonnay.</title>
        <authorList>
            <person name="Roach M.J."/>
            <person name="Johnson D.L."/>
            <person name="Bohlmann J."/>
            <person name="van Vuuren H.J."/>
            <person name="Jones S.J."/>
            <person name="Pretorius I.S."/>
            <person name="Schmidt S.A."/>
            <person name="Borneman A.R."/>
        </authorList>
    </citation>
    <scope>NUCLEOTIDE SEQUENCE [LARGE SCALE GENOMIC DNA]</scope>
    <source>
        <strain evidence="18">cv. Chardonnay</strain>
        <tissue evidence="17">Leaf</tissue>
    </source>
</reference>
<keyword evidence="2" id="KW-0808">Transferase</keyword>
<keyword evidence="15" id="KW-0863">Zinc-finger</keyword>
<dbReference type="InterPro" id="IPR001878">
    <property type="entry name" value="Znf_CCHC"/>
</dbReference>
<evidence type="ECO:0000256" key="5">
    <source>
        <dbReference type="ARBA" id="ARBA00022723"/>
    </source>
</evidence>
<name>A0A438F0B4_VITVI</name>
<dbReference type="GO" id="GO:0008270">
    <property type="term" value="F:zinc ion binding"/>
    <property type="evidence" value="ECO:0007669"/>
    <property type="project" value="UniProtKB-KW"/>
</dbReference>
<dbReference type="InterPro" id="IPR043502">
    <property type="entry name" value="DNA/RNA_pol_sf"/>
</dbReference>
<keyword evidence="13" id="KW-0238">DNA-binding</keyword>
<dbReference type="SMART" id="SM00343">
    <property type="entry name" value="ZnF_C2HC"/>
    <property type="match status" value="1"/>
</dbReference>
<keyword evidence="9" id="KW-0460">Magnesium</keyword>
<keyword evidence="6" id="KW-0064">Aspartyl protease</keyword>
<dbReference type="PROSITE" id="PS50158">
    <property type="entry name" value="ZF_CCHC"/>
    <property type="match status" value="1"/>
</dbReference>
<dbReference type="GO" id="GO:0006310">
    <property type="term" value="P:DNA recombination"/>
    <property type="evidence" value="ECO:0007669"/>
    <property type="project" value="UniProtKB-KW"/>
</dbReference>
<dbReference type="SUPFAM" id="SSF56672">
    <property type="entry name" value="DNA/RNA polymerases"/>
    <property type="match status" value="1"/>
</dbReference>
<evidence type="ECO:0000259" key="16">
    <source>
        <dbReference type="PROSITE" id="PS50158"/>
    </source>
</evidence>
<dbReference type="FunFam" id="3.30.70.270:FF:000003">
    <property type="entry name" value="Transposon Ty3-G Gag-Pol polyprotein"/>
    <property type="match status" value="1"/>
</dbReference>
<evidence type="ECO:0000256" key="7">
    <source>
        <dbReference type="ARBA" id="ARBA00022759"/>
    </source>
</evidence>
<dbReference type="InterPro" id="IPR000477">
    <property type="entry name" value="RT_dom"/>
</dbReference>
<gene>
    <name evidence="17" type="primary">pol_2142</name>
    <name evidence="17" type="ORF">CK203_080604</name>
</gene>
<sequence length="988" mass="112927">MSTEGLYRYLGTLVGLVEHQARAIGSNGQGQSSSSRGSSFDDFKKLCPPYFSGTSNPTKLTATEEEKTLKFQDGLKPYLKSNISILKLGVYSEVVDKALIVEKDNEEFHQYREQQRKRNRNDGAHAQNLDGICPTCGMKHGDRPCYRETGACFGCGKQGHMVRDCLENKKLVFGKLKEENKEDRQQPRAQGRVFAMIHGDAQATSNVVTCTFRIHTLFARALIDPRSTHSFVSVSFAGLSGMPTDNMDFDLFVATSLGDSIVLASYHASVDCFGKRVTFSILGQPDFSFEGKHVDKPLRVISALRASSLLRKGCQGFLTYVVNEENDLKLEDIPIVRDYPDVFPEDLLGLPPEREELKIQLQELLDKGFIRPSVSPWGALVLFVKKKDRSMRLYIDYRELNKVTLRVRGEDVPKTAFQTRYGHYEFLIIPFGLTNAPTAFINLMNRVFNPYLDQFMVVFIDDILVYSKSRKEHERHLSIVLQTLKDKRLYAKLKKCEFWLDRVSFLGHVVTKDGILVDPGKVDAMSNWRRPTTVTKIRNFLGLDGYYSDASRQGLGCVLMQHGKVVAYASRQLKPYERNYPTHDLELSIVELNMRQRRWFELLKDYDCIIQYHPGKTNVVADTLSRKTVGSLAAIRGCHRQILEDLRSLQVHIRVLDLGALVANFRVQPDLNGSIKTLQKNDVQLVQLMEKVKRGSKPDFVLLDDGILRFGTRLCVLNDGDLRRKLLEEAHCYKLAVHLRGTKIYKDLKQNYWWPGMKRDIAQYVAHCLLLRTLGGNNAIWVIVDRLTKSAHFLPMKFLTEILVSLLDFWHSLQKPLGNWDDYLPLVEFAYNNNFQASIGITPFEGLYGRRCQSPVCWDDVRERKLLGLELVQLTVEKITLIKERLKVAQSRQRTYVNNCMRDLEFEVGDHVFLKVSLMKSVMRFGRKGKLSPRFVGPFEILEKVGVLAYKVALPQISDDLTYKEVPVQIVDVMDKVLRHAVVKLVKV</sequence>
<dbReference type="Gene3D" id="3.30.70.270">
    <property type="match status" value="2"/>
</dbReference>
<dbReference type="InterPro" id="IPR041588">
    <property type="entry name" value="Integrase_H2C2"/>
</dbReference>
<organism evidence="17 18">
    <name type="scientific">Vitis vinifera</name>
    <name type="common">Grape</name>
    <dbReference type="NCBI Taxonomy" id="29760"/>
    <lineage>
        <taxon>Eukaryota</taxon>
        <taxon>Viridiplantae</taxon>
        <taxon>Streptophyta</taxon>
        <taxon>Embryophyta</taxon>
        <taxon>Tracheophyta</taxon>
        <taxon>Spermatophyta</taxon>
        <taxon>Magnoliopsida</taxon>
        <taxon>eudicotyledons</taxon>
        <taxon>Gunneridae</taxon>
        <taxon>Pentapetalae</taxon>
        <taxon>rosids</taxon>
        <taxon>Vitales</taxon>
        <taxon>Vitaceae</taxon>
        <taxon>Viteae</taxon>
        <taxon>Vitis</taxon>
    </lineage>
</organism>
<evidence type="ECO:0000256" key="2">
    <source>
        <dbReference type="ARBA" id="ARBA00022679"/>
    </source>
</evidence>
<dbReference type="AlphaFoldDB" id="A0A438F0B4"/>
<dbReference type="Pfam" id="PF24626">
    <property type="entry name" value="SH3_Tf2-1"/>
    <property type="match status" value="1"/>
</dbReference>
<dbReference type="Gene3D" id="3.30.420.10">
    <property type="entry name" value="Ribonuclease H-like superfamily/Ribonuclease H"/>
    <property type="match status" value="1"/>
</dbReference>
<keyword evidence="12" id="KW-0239">DNA-directed DNA polymerase</keyword>
<keyword evidence="5" id="KW-0479">Metal-binding</keyword>
<dbReference type="GO" id="GO:0003964">
    <property type="term" value="F:RNA-directed DNA polymerase activity"/>
    <property type="evidence" value="ECO:0007669"/>
    <property type="project" value="UniProtKB-KW"/>
</dbReference>
<evidence type="ECO:0000256" key="12">
    <source>
        <dbReference type="ARBA" id="ARBA00022932"/>
    </source>
</evidence>
<evidence type="ECO:0000256" key="10">
    <source>
        <dbReference type="ARBA" id="ARBA00022908"/>
    </source>
</evidence>
<evidence type="ECO:0000256" key="11">
    <source>
        <dbReference type="ARBA" id="ARBA00022918"/>
    </source>
</evidence>
<dbReference type="Gene3D" id="4.10.60.10">
    <property type="entry name" value="Zinc finger, CCHC-type"/>
    <property type="match status" value="1"/>
</dbReference>
<dbReference type="EMBL" id="QGNW01001158">
    <property type="protein sequence ID" value="RVW53092.1"/>
    <property type="molecule type" value="Genomic_DNA"/>
</dbReference>
<keyword evidence="15" id="KW-0862">Zinc</keyword>
<evidence type="ECO:0000313" key="17">
    <source>
        <dbReference type="EMBL" id="RVW53092.1"/>
    </source>
</evidence>
<dbReference type="Pfam" id="PF17917">
    <property type="entry name" value="RT_RNaseH"/>
    <property type="match status" value="1"/>
</dbReference>
<keyword evidence="8" id="KW-0378">Hydrolase</keyword>
<evidence type="ECO:0000313" key="18">
    <source>
        <dbReference type="Proteomes" id="UP000288805"/>
    </source>
</evidence>
<keyword evidence="1" id="KW-0645">Protease</keyword>
<keyword evidence="10" id="KW-0229">DNA integration</keyword>
<dbReference type="Pfam" id="PF08284">
    <property type="entry name" value="RVP_2"/>
    <property type="match status" value="1"/>
</dbReference>
<keyword evidence="7" id="KW-0255">Endonuclease</keyword>
<feature type="domain" description="CCHC-type" evidence="16">
    <location>
        <begin position="152"/>
        <end position="165"/>
    </location>
</feature>
<dbReference type="Proteomes" id="UP000288805">
    <property type="component" value="Unassembled WGS sequence"/>
</dbReference>